<proteinExistence type="predicted"/>
<dbReference type="SUPFAM" id="SSF48371">
    <property type="entry name" value="ARM repeat"/>
    <property type="match status" value="1"/>
</dbReference>
<dbReference type="InterPro" id="IPR011989">
    <property type="entry name" value="ARM-like"/>
</dbReference>
<gene>
    <name evidence="1" type="ORF">METZ01_LOCUS465974</name>
</gene>
<evidence type="ECO:0008006" key="2">
    <source>
        <dbReference type="Google" id="ProtNLM"/>
    </source>
</evidence>
<dbReference type="Gene3D" id="1.25.10.10">
    <property type="entry name" value="Leucine-rich Repeat Variant"/>
    <property type="match status" value="1"/>
</dbReference>
<dbReference type="EMBL" id="UINC01196211">
    <property type="protein sequence ID" value="SVE13120.1"/>
    <property type="molecule type" value="Genomic_DNA"/>
</dbReference>
<reference evidence="1" key="1">
    <citation type="submission" date="2018-05" db="EMBL/GenBank/DDBJ databases">
        <authorList>
            <person name="Lanie J.A."/>
            <person name="Ng W.-L."/>
            <person name="Kazmierczak K.M."/>
            <person name="Andrzejewski T.M."/>
            <person name="Davidsen T.M."/>
            <person name="Wayne K.J."/>
            <person name="Tettelin H."/>
            <person name="Glass J.I."/>
            <person name="Rusch D."/>
            <person name="Podicherti R."/>
            <person name="Tsui H.-C.T."/>
            <person name="Winkler M.E."/>
        </authorList>
    </citation>
    <scope>NUCLEOTIDE SEQUENCE</scope>
</reference>
<feature type="non-terminal residue" evidence="1">
    <location>
        <position position="248"/>
    </location>
</feature>
<sequence length="248" mass="27431">EEEGRRRRIQDMTKTSTMLRTIGLTLALLCTLAGTSEAAEEEQRRKTEGVELTVEKWLRGHLSKLEGWGISKLLKTEQSVDREQKRRANTSTNPLELSLLADDEDRGVRFYVAANRNTPLGSRIHLAGDPDATVRVGVAMALAWDPLATQSTRKIVTDLATKLAGDPNVLVRLALVENKQLPPAVFDTLAGDPEEMIRWKLASNLDTPSRVLTRLTSDARRPVRLAALHHRNLPVSVLTTMAADGDVD</sequence>
<dbReference type="InterPro" id="IPR016024">
    <property type="entry name" value="ARM-type_fold"/>
</dbReference>
<protein>
    <recommendedName>
        <fullName evidence="2">HEAT repeat domain-containing protein</fullName>
    </recommendedName>
</protein>
<name>A0A383AZZ7_9ZZZZ</name>
<feature type="non-terminal residue" evidence="1">
    <location>
        <position position="1"/>
    </location>
</feature>
<organism evidence="1">
    <name type="scientific">marine metagenome</name>
    <dbReference type="NCBI Taxonomy" id="408172"/>
    <lineage>
        <taxon>unclassified sequences</taxon>
        <taxon>metagenomes</taxon>
        <taxon>ecological metagenomes</taxon>
    </lineage>
</organism>
<accession>A0A383AZZ7</accession>
<evidence type="ECO:0000313" key="1">
    <source>
        <dbReference type="EMBL" id="SVE13120.1"/>
    </source>
</evidence>
<dbReference type="AlphaFoldDB" id="A0A383AZZ7"/>